<sequence length="190" mass="21070">MHLAHLTGYHIPAPSIDIGKFHLPKFRWEEITAFGLYRTTVKIAKYSSRMSCAEILVKPWDNDASDCKGSEFGQAKPQGPFLLNVCTHTPILGPSQISRAAASSVSGVVRRRLLREQADRQPARHSVVTSRFEERSSSQAVTHKEADGAACAPPGRRRRAPSTTLAPPNRVESHRQKIFWAPNFVSSKEA</sequence>
<comment type="caution">
    <text evidence="2">The sequence shown here is derived from an EMBL/GenBank/DDBJ whole genome shotgun (WGS) entry which is preliminary data.</text>
</comment>
<reference evidence="2 3" key="1">
    <citation type="journal article" date="2021" name="BMC Genomics">
        <title>Datura genome reveals duplications of psychoactive alkaloid biosynthetic genes and high mutation rate following tissue culture.</title>
        <authorList>
            <person name="Rajewski A."/>
            <person name="Carter-House D."/>
            <person name="Stajich J."/>
            <person name="Litt A."/>
        </authorList>
    </citation>
    <scope>NUCLEOTIDE SEQUENCE [LARGE SCALE GENOMIC DNA]</scope>
    <source>
        <strain evidence="2">AR-01</strain>
    </source>
</reference>
<dbReference type="Proteomes" id="UP000823775">
    <property type="component" value="Unassembled WGS sequence"/>
</dbReference>
<feature type="compositionally biased region" description="Basic and acidic residues" evidence="1">
    <location>
        <begin position="131"/>
        <end position="147"/>
    </location>
</feature>
<keyword evidence="3" id="KW-1185">Reference proteome</keyword>
<evidence type="ECO:0000313" key="3">
    <source>
        <dbReference type="Proteomes" id="UP000823775"/>
    </source>
</evidence>
<protein>
    <submittedName>
        <fullName evidence="2">Uncharacterized protein</fullName>
    </submittedName>
</protein>
<evidence type="ECO:0000313" key="2">
    <source>
        <dbReference type="EMBL" id="MCD7464935.1"/>
    </source>
</evidence>
<dbReference type="EMBL" id="JACEIK010001005">
    <property type="protein sequence ID" value="MCD7464935.1"/>
    <property type="molecule type" value="Genomic_DNA"/>
</dbReference>
<proteinExistence type="predicted"/>
<evidence type="ECO:0000256" key="1">
    <source>
        <dbReference type="SAM" id="MobiDB-lite"/>
    </source>
</evidence>
<name>A0ABS8T1X5_DATST</name>
<feature type="region of interest" description="Disordered" evidence="1">
    <location>
        <begin position="116"/>
        <end position="173"/>
    </location>
</feature>
<accession>A0ABS8T1X5</accession>
<gene>
    <name evidence="2" type="ORF">HAX54_000245</name>
</gene>
<organism evidence="2 3">
    <name type="scientific">Datura stramonium</name>
    <name type="common">Jimsonweed</name>
    <name type="synonym">Common thornapple</name>
    <dbReference type="NCBI Taxonomy" id="4076"/>
    <lineage>
        <taxon>Eukaryota</taxon>
        <taxon>Viridiplantae</taxon>
        <taxon>Streptophyta</taxon>
        <taxon>Embryophyta</taxon>
        <taxon>Tracheophyta</taxon>
        <taxon>Spermatophyta</taxon>
        <taxon>Magnoliopsida</taxon>
        <taxon>eudicotyledons</taxon>
        <taxon>Gunneridae</taxon>
        <taxon>Pentapetalae</taxon>
        <taxon>asterids</taxon>
        <taxon>lamiids</taxon>
        <taxon>Solanales</taxon>
        <taxon>Solanaceae</taxon>
        <taxon>Solanoideae</taxon>
        <taxon>Datureae</taxon>
        <taxon>Datura</taxon>
    </lineage>
</organism>